<sequence length="141" mass="14288">NQHPFLLDTSFVSWIGIPILESSPGEDLSKPMGVISDLYSKFMSTKNPVQTSGFSFGQPSGGFGGFGQPSGGFGGFGQPSGGFGQPSGGFGGFGQTGSGALPTAPAVESKPASVYGKALITRIEASSSLKKPSCVKALSFD</sequence>
<feature type="non-terminal residue" evidence="2">
    <location>
        <position position="1"/>
    </location>
</feature>
<gene>
    <name evidence="2" type="ORF">ADUPG1_004299</name>
</gene>
<feature type="non-terminal residue" evidence="2">
    <location>
        <position position="141"/>
    </location>
</feature>
<accession>A0ABQ5K0M2</accession>
<organism evidence="2 3">
    <name type="scientific">Aduncisulcus paluster</name>
    <dbReference type="NCBI Taxonomy" id="2918883"/>
    <lineage>
        <taxon>Eukaryota</taxon>
        <taxon>Metamonada</taxon>
        <taxon>Carpediemonas-like organisms</taxon>
        <taxon>Aduncisulcus</taxon>
    </lineage>
</organism>
<proteinExistence type="predicted"/>
<name>A0ABQ5K0M2_9EUKA</name>
<keyword evidence="3" id="KW-1185">Reference proteome</keyword>
<feature type="region of interest" description="Disordered" evidence="1">
    <location>
        <begin position="67"/>
        <end position="111"/>
    </location>
</feature>
<reference evidence="2" key="1">
    <citation type="submission" date="2022-03" db="EMBL/GenBank/DDBJ databases">
        <title>Draft genome sequence of Aduncisulcus paluster, a free-living microaerophilic Fornicata.</title>
        <authorList>
            <person name="Yuyama I."/>
            <person name="Kume K."/>
            <person name="Tamura T."/>
            <person name="Inagaki Y."/>
            <person name="Hashimoto T."/>
        </authorList>
    </citation>
    <scope>NUCLEOTIDE SEQUENCE</scope>
    <source>
        <strain evidence="2">NY0171</strain>
    </source>
</reference>
<dbReference type="EMBL" id="BQXS01006309">
    <property type="protein sequence ID" value="GKT19116.1"/>
    <property type="molecule type" value="Genomic_DNA"/>
</dbReference>
<protein>
    <submittedName>
        <fullName evidence="2">Uncharacterized protein</fullName>
    </submittedName>
</protein>
<evidence type="ECO:0000313" key="2">
    <source>
        <dbReference type="EMBL" id="GKT19116.1"/>
    </source>
</evidence>
<dbReference type="Proteomes" id="UP001057375">
    <property type="component" value="Unassembled WGS sequence"/>
</dbReference>
<comment type="caution">
    <text evidence="2">The sequence shown here is derived from an EMBL/GenBank/DDBJ whole genome shotgun (WGS) entry which is preliminary data.</text>
</comment>
<feature type="compositionally biased region" description="Gly residues" evidence="1">
    <location>
        <begin position="67"/>
        <end position="97"/>
    </location>
</feature>
<evidence type="ECO:0000313" key="3">
    <source>
        <dbReference type="Proteomes" id="UP001057375"/>
    </source>
</evidence>
<evidence type="ECO:0000256" key="1">
    <source>
        <dbReference type="SAM" id="MobiDB-lite"/>
    </source>
</evidence>